<evidence type="ECO:0000313" key="11">
    <source>
        <dbReference type="EMBL" id="KAE8077351.1"/>
    </source>
</evidence>
<gene>
    <name evidence="11" type="ORF">FH972_015923</name>
</gene>
<keyword evidence="4" id="KW-0336">GPI-anchor</keyword>
<dbReference type="AlphaFoldDB" id="A0A5N6RHV4"/>
<keyword evidence="3" id="KW-1003">Cell membrane</keyword>
<keyword evidence="5" id="KW-0732">Signal</keyword>
<dbReference type="GO" id="GO:0005886">
    <property type="term" value="C:plasma membrane"/>
    <property type="evidence" value="ECO:0007669"/>
    <property type="project" value="UniProtKB-SubCell"/>
</dbReference>
<feature type="domain" description="Bifunctional inhibitor/plant lipid transfer protein/seed storage helical" evidence="10">
    <location>
        <begin position="19"/>
        <end position="89"/>
    </location>
</feature>
<dbReference type="Gene3D" id="1.10.110.10">
    <property type="entry name" value="Plant lipid-transfer and hydrophobic proteins"/>
    <property type="match status" value="1"/>
</dbReference>
<protein>
    <recommendedName>
        <fullName evidence="10">Bifunctional inhibitor/plant lipid transfer protein/seed storage helical domain-containing protein</fullName>
    </recommendedName>
</protein>
<keyword evidence="6" id="KW-1015">Disulfide bond</keyword>
<evidence type="ECO:0000256" key="6">
    <source>
        <dbReference type="ARBA" id="ARBA00023157"/>
    </source>
</evidence>
<comment type="subcellular location">
    <subcellularLocation>
        <location evidence="1">Cell membrane</location>
        <topology evidence="1">Lipid-anchor</topology>
        <topology evidence="1">GPI-anchor</topology>
    </subcellularLocation>
</comment>
<dbReference type="InterPro" id="IPR036312">
    <property type="entry name" value="Bifun_inhib/LTP/seed_sf"/>
</dbReference>
<dbReference type="GO" id="GO:0098552">
    <property type="term" value="C:side of membrane"/>
    <property type="evidence" value="ECO:0007669"/>
    <property type="project" value="UniProtKB-KW"/>
</dbReference>
<comment type="similarity">
    <text evidence="2">Belongs to the plant LTP family.</text>
</comment>
<feature type="compositionally biased region" description="Polar residues" evidence="9">
    <location>
        <begin position="125"/>
        <end position="147"/>
    </location>
</feature>
<dbReference type="CDD" id="cd00010">
    <property type="entry name" value="AAI_LTSS"/>
    <property type="match status" value="1"/>
</dbReference>
<dbReference type="Pfam" id="PF14368">
    <property type="entry name" value="LTP_2"/>
    <property type="match status" value="1"/>
</dbReference>
<dbReference type="OrthoDB" id="659547at2759"/>
<keyword evidence="12" id="KW-1185">Reference proteome</keyword>
<dbReference type="EMBL" id="CM017326">
    <property type="protein sequence ID" value="KAE8077351.1"/>
    <property type="molecule type" value="Genomic_DNA"/>
</dbReference>
<keyword evidence="7" id="KW-0325">Glycoprotein</keyword>
<keyword evidence="4" id="KW-0472">Membrane</keyword>
<dbReference type="InterPro" id="IPR043325">
    <property type="entry name" value="LTSS"/>
</dbReference>
<name>A0A5N6RHV4_9ROSI</name>
<evidence type="ECO:0000256" key="8">
    <source>
        <dbReference type="ARBA" id="ARBA00023288"/>
    </source>
</evidence>
<evidence type="ECO:0000256" key="7">
    <source>
        <dbReference type="ARBA" id="ARBA00023180"/>
    </source>
</evidence>
<evidence type="ECO:0000256" key="1">
    <source>
        <dbReference type="ARBA" id="ARBA00004609"/>
    </source>
</evidence>
<reference evidence="11 12" key="1">
    <citation type="submission" date="2019-06" db="EMBL/GenBank/DDBJ databases">
        <title>A chromosomal-level reference genome of Carpinus fangiana (Coryloideae, Betulaceae).</title>
        <authorList>
            <person name="Yang X."/>
            <person name="Wang Z."/>
            <person name="Zhang L."/>
            <person name="Hao G."/>
            <person name="Liu J."/>
            <person name="Yang Y."/>
        </authorList>
    </citation>
    <scope>NUCLEOTIDE SEQUENCE [LARGE SCALE GENOMIC DNA]</scope>
    <source>
        <strain evidence="11">Cfa_2016G</strain>
        <tissue evidence="11">Leaf</tissue>
    </source>
</reference>
<accession>A0A5N6RHV4</accession>
<organism evidence="11 12">
    <name type="scientific">Carpinus fangiana</name>
    <dbReference type="NCBI Taxonomy" id="176857"/>
    <lineage>
        <taxon>Eukaryota</taxon>
        <taxon>Viridiplantae</taxon>
        <taxon>Streptophyta</taxon>
        <taxon>Embryophyta</taxon>
        <taxon>Tracheophyta</taxon>
        <taxon>Spermatophyta</taxon>
        <taxon>Magnoliopsida</taxon>
        <taxon>eudicotyledons</taxon>
        <taxon>Gunneridae</taxon>
        <taxon>Pentapetalae</taxon>
        <taxon>rosids</taxon>
        <taxon>fabids</taxon>
        <taxon>Fagales</taxon>
        <taxon>Betulaceae</taxon>
        <taxon>Carpinus</taxon>
    </lineage>
</organism>
<evidence type="ECO:0000259" key="10">
    <source>
        <dbReference type="SMART" id="SM00499"/>
    </source>
</evidence>
<feature type="compositionally biased region" description="Polar residues" evidence="9">
    <location>
        <begin position="162"/>
        <end position="171"/>
    </location>
</feature>
<evidence type="ECO:0000256" key="9">
    <source>
        <dbReference type="SAM" id="MobiDB-lite"/>
    </source>
</evidence>
<dbReference type="PANTHER" id="PTHR33044">
    <property type="entry name" value="BIFUNCTIONAL INHIBITOR/LIPID-TRANSFER PROTEIN/SEED STORAGE 2S ALBUMIN SUPERFAMILY PROTEIN-RELATED"/>
    <property type="match status" value="1"/>
</dbReference>
<dbReference type="InterPro" id="IPR016140">
    <property type="entry name" value="Bifunc_inhib/LTP/seed_store"/>
</dbReference>
<feature type="region of interest" description="Disordered" evidence="9">
    <location>
        <begin position="102"/>
        <end position="189"/>
    </location>
</feature>
<evidence type="ECO:0000256" key="3">
    <source>
        <dbReference type="ARBA" id="ARBA00022475"/>
    </source>
</evidence>
<evidence type="ECO:0000256" key="2">
    <source>
        <dbReference type="ARBA" id="ARBA00009748"/>
    </source>
</evidence>
<dbReference type="SUPFAM" id="SSF47699">
    <property type="entry name" value="Bifunctional inhibitor/lipid-transfer protein/seed storage 2S albumin"/>
    <property type="match status" value="1"/>
</dbReference>
<keyword evidence="8" id="KW-0449">Lipoprotein</keyword>
<sequence>MSVSPASDCDGLRYDMVDCAPFLLSDESEKTMPDDSCCSGFETVIKTNADCICEAMKSNAHHFGIHLNMKQTMALPSACGLATPPLSHCYNTIPVPHDLEAALGAHNPAPPKPAPKEAISPKSAQQELSPKSSQQELSPKSSQQELSPKSALQAFSPKSALQAFSPTSVQHEVSPPKLSPPSSKASASSNKIGAGTVLLIVASLSCIVI</sequence>
<dbReference type="Proteomes" id="UP000327013">
    <property type="component" value="Chromosome 6"/>
</dbReference>
<feature type="compositionally biased region" description="Low complexity" evidence="9">
    <location>
        <begin position="180"/>
        <end position="189"/>
    </location>
</feature>
<dbReference type="SMART" id="SM00499">
    <property type="entry name" value="AAI"/>
    <property type="match status" value="1"/>
</dbReference>
<proteinExistence type="inferred from homology"/>
<evidence type="ECO:0000256" key="5">
    <source>
        <dbReference type="ARBA" id="ARBA00022729"/>
    </source>
</evidence>
<evidence type="ECO:0000313" key="12">
    <source>
        <dbReference type="Proteomes" id="UP000327013"/>
    </source>
</evidence>
<evidence type="ECO:0000256" key="4">
    <source>
        <dbReference type="ARBA" id="ARBA00022622"/>
    </source>
</evidence>